<dbReference type="AlphaFoldDB" id="A0AAD5NV09"/>
<organism evidence="1 2">
    <name type="scientific">Acer negundo</name>
    <name type="common">Box elder</name>
    <dbReference type="NCBI Taxonomy" id="4023"/>
    <lineage>
        <taxon>Eukaryota</taxon>
        <taxon>Viridiplantae</taxon>
        <taxon>Streptophyta</taxon>
        <taxon>Embryophyta</taxon>
        <taxon>Tracheophyta</taxon>
        <taxon>Spermatophyta</taxon>
        <taxon>Magnoliopsida</taxon>
        <taxon>eudicotyledons</taxon>
        <taxon>Gunneridae</taxon>
        <taxon>Pentapetalae</taxon>
        <taxon>rosids</taxon>
        <taxon>malvids</taxon>
        <taxon>Sapindales</taxon>
        <taxon>Sapindaceae</taxon>
        <taxon>Hippocastanoideae</taxon>
        <taxon>Acereae</taxon>
        <taxon>Acer</taxon>
    </lineage>
</organism>
<dbReference type="Proteomes" id="UP001064489">
    <property type="component" value="Chromosome 3"/>
</dbReference>
<evidence type="ECO:0000313" key="2">
    <source>
        <dbReference type="Proteomes" id="UP001064489"/>
    </source>
</evidence>
<sequence length="66" mass="7460">MFTSLDNKRYITFCCIIFSILLSRLTVRCPLTTTTRRNVVHFLSFEDKFLAGSEFGVLHCGIGVGI</sequence>
<proteinExistence type="predicted"/>
<reference evidence="1" key="2">
    <citation type="submission" date="2023-02" db="EMBL/GenBank/DDBJ databases">
        <authorList>
            <person name="Swenson N.G."/>
            <person name="Wegrzyn J.L."/>
            <person name="Mcevoy S.L."/>
        </authorList>
    </citation>
    <scope>NUCLEOTIDE SEQUENCE</scope>
    <source>
        <strain evidence="1">91603</strain>
        <tissue evidence="1">Leaf</tissue>
    </source>
</reference>
<reference evidence="1" key="1">
    <citation type="journal article" date="2022" name="Plant J.">
        <title>Strategies of tolerance reflected in two North American maple genomes.</title>
        <authorList>
            <person name="McEvoy S.L."/>
            <person name="Sezen U.U."/>
            <person name="Trouern-Trend A."/>
            <person name="McMahon S.M."/>
            <person name="Schaberg P.G."/>
            <person name="Yang J."/>
            <person name="Wegrzyn J.L."/>
            <person name="Swenson N.G."/>
        </authorList>
    </citation>
    <scope>NUCLEOTIDE SEQUENCE</scope>
    <source>
        <strain evidence="1">91603</strain>
    </source>
</reference>
<comment type="caution">
    <text evidence="1">The sequence shown here is derived from an EMBL/GenBank/DDBJ whole genome shotgun (WGS) entry which is preliminary data.</text>
</comment>
<gene>
    <name evidence="1" type="ORF">LWI28_006903</name>
</gene>
<dbReference type="EMBL" id="JAJSOW010000100">
    <property type="protein sequence ID" value="KAI9185401.1"/>
    <property type="molecule type" value="Genomic_DNA"/>
</dbReference>
<protein>
    <submittedName>
        <fullName evidence="1">Uncharacterized protein</fullName>
    </submittedName>
</protein>
<keyword evidence="2" id="KW-1185">Reference proteome</keyword>
<evidence type="ECO:0000313" key="1">
    <source>
        <dbReference type="EMBL" id="KAI9185401.1"/>
    </source>
</evidence>
<accession>A0AAD5NV09</accession>
<name>A0AAD5NV09_ACENE</name>